<dbReference type="EMBL" id="JAPCHZ010000004">
    <property type="protein sequence ID" value="MCW4452330.1"/>
    <property type="molecule type" value="Genomic_DNA"/>
</dbReference>
<dbReference type="SUPFAM" id="SSF53067">
    <property type="entry name" value="Actin-like ATPase domain"/>
    <property type="match status" value="1"/>
</dbReference>
<dbReference type="EC" id="2.7.1.170" evidence="1"/>
<evidence type="ECO:0000313" key="1">
    <source>
        <dbReference type="EMBL" id="MCW4452330.1"/>
    </source>
</evidence>
<dbReference type="Gene3D" id="3.30.420.40">
    <property type="match status" value="2"/>
</dbReference>
<keyword evidence="1" id="KW-0418">Kinase</keyword>
<sequence length="348" mass="38703">MTFHTIGLMSGTSLDGLDICFAKFQHLNSEWNYSILHAETLPYPSDWAEKLNSAIHLKPDELLALNADYGFYLGQKVKEFISKNSLTEIDLIASHGHTVFHQPQRKFTLQIGDGRAIKILNNIPTVYDFRSQDVLMGGNGAPLVPIGDELLFSEFDASLNIGGFSNISTKQEGKRIAFDICPVNIVLNKYAAVLGKNYDDNGNIARNGKVNEMILKSLNALPFYKENHPKSLGIEWVNKNIIPLLENETPENILTTFTEHASGQIAQVFNHYQFKNVLFTGGGTYNTYLIERIKTKSSTEIKIPAPELIDFKEALIFAFMGVLRMNNEINVLCSATGSTADHSSGLIV</sequence>
<gene>
    <name evidence="1" type="ORF">OK344_08920</name>
</gene>
<keyword evidence="1" id="KW-0808">Transferase</keyword>
<dbReference type="NCBIfam" id="NF007144">
    <property type="entry name" value="PRK09585.2-3"/>
    <property type="match status" value="1"/>
</dbReference>
<evidence type="ECO:0000313" key="2">
    <source>
        <dbReference type="Proteomes" id="UP001209107"/>
    </source>
</evidence>
<dbReference type="GO" id="GO:0016301">
    <property type="term" value="F:kinase activity"/>
    <property type="evidence" value="ECO:0007669"/>
    <property type="project" value="UniProtKB-KW"/>
</dbReference>
<dbReference type="Pfam" id="PF03702">
    <property type="entry name" value="AnmK"/>
    <property type="match status" value="1"/>
</dbReference>
<dbReference type="InterPro" id="IPR005338">
    <property type="entry name" value="Anhydro_N_Ac-Mur_kinase"/>
</dbReference>
<dbReference type="InterPro" id="IPR043129">
    <property type="entry name" value="ATPase_NBD"/>
</dbReference>
<accession>A0ABT3JPC0</accession>
<dbReference type="Proteomes" id="UP001209107">
    <property type="component" value="Unassembled WGS sequence"/>
</dbReference>
<reference evidence="1 2" key="1">
    <citation type="submission" date="2022-10" db="EMBL/GenBank/DDBJ databases">
        <title>Kaistella sp. BT-6-1-3.</title>
        <authorList>
            <person name="Ai J."/>
            <person name="Deng Z."/>
        </authorList>
    </citation>
    <scope>NUCLEOTIDE SEQUENCE [LARGE SCALE GENOMIC DNA]</scope>
    <source>
        <strain evidence="1 2">BT6-1-3</strain>
    </source>
</reference>
<dbReference type="RefSeq" id="WP_265144467.1">
    <property type="nucleotide sequence ID" value="NZ_JAPCHZ010000004.1"/>
</dbReference>
<protein>
    <submittedName>
        <fullName evidence="1">Anhydro-N-acetylmuramic acid kinase</fullName>
        <ecNumber evidence="1">2.7.1.170</ecNumber>
    </submittedName>
</protein>
<dbReference type="PANTHER" id="PTHR30605:SF0">
    <property type="entry name" value="ANHYDRO-N-ACETYLMURAMIC ACID KINASE"/>
    <property type="match status" value="1"/>
</dbReference>
<proteinExistence type="predicted"/>
<name>A0ABT3JPC0_9FLAO</name>
<dbReference type="PANTHER" id="PTHR30605">
    <property type="entry name" value="ANHYDRO-N-ACETYLMURAMIC ACID KINASE"/>
    <property type="match status" value="1"/>
</dbReference>
<keyword evidence="2" id="KW-1185">Reference proteome</keyword>
<comment type="caution">
    <text evidence="1">The sequence shown here is derived from an EMBL/GenBank/DDBJ whole genome shotgun (WGS) entry which is preliminary data.</text>
</comment>
<organism evidence="1 2">
    <name type="scientific">Kaistella yananensis</name>
    <dbReference type="NCBI Taxonomy" id="2989820"/>
    <lineage>
        <taxon>Bacteria</taxon>
        <taxon>Pseudomonadati</taxon>
        <taxon>Bacteroidota</taxon>
        <taxon>Flavobacteriia</taxon>
        <taxon>Flavobacteriales</taxon>
        <taxon>Weeksellaceae</taxon>
        <taxon>Chryseobacterium group</taxon>
        <taxon>Kaistella</taxon>
    </lineage>
</organism>